<reference evidence="1" key="1">
    <citation type="submission" date="2021-03" db="EMBL/GenBank/DDBJ databases">
        <authorList>
            <consortium name="DOE Joint Genome Institute"/>
            <person name="Ahrendt S."/>
            <person name="Looney B.P."/>
            <person name="Miyauchi S."/>
            <person name="Morin E."/>
            <person name="Drula E."/>
            <person name="Courty P.E."/>
            <person name="Chicoki N."/>
            <person name="Fauchery L."/>
            <person name="Kohler A."/>
            <person name="Kuo A."/>
            <person name="Labutti K."/>
            <person name="Pangilinan J."/>
            <person name="Lipzen A."/>
            <person name="Riley R."/>
            <person name="Andreopoulos W."/>
            <person name="He G."/>
            <person name="Johnson J."/>
            <person name="Barry K.W."/>
            <person name="Grigoriev I.V."/>
            <person name="Nagy L."/>
            <person name="Hibbett D."/>
            <person name="Henrissat B."/>
            <person name="Matheny P.B."/>
            <person name="Labbe J."/>
            <person name="Martin F."/>
        </authorList>
    </citation>
    <scope>NUCLEOTIDE SEQUENCE</scope>
    <source>
        <strain evidence="1">HHB10654</strain>
    </source>
</reference>
<reference evidence="1" key="2">
    <citation type="journal article" date="2022" name="New Phytol.">
        <title>Evolutionary transition to the ectomycorrhizal habit in the genomes of a hyperdiverse lineage of mushroom-forming fungi.</title>
        <authorList>
            <person name="Looney B."/>
            <person name="Miyauchi S."/>
            <person name="Morin E."/>
            <person name="Drula E."/>
            <person name="Courty P.E."/>
            <person name="Kohler A."/>
            <person name="Kuo A."/>
            <person name="LaButti K."/>
            <person name="Pangilinan J."/>
            <person name="Lipzen A."/>
            <person name="Riley R."/>
            <person name="Andreopoulos W."/>
            <person name="He G."/>
            <person name="Johnson J."/>
            <person name="Nolan M."/>
            <person name="Tritt A."/>
            <person name="Barry K.W."/>
            <person name="Grigoriev I.V."/>
            <person name="Nagy L.G."/>
            <person name="Hibbett D."/>
            <person name="Henrissat B."/>
            <person name="Matheny P.B."/>
            <person name="Labbe J."/>
            <person name="Martin F.M."/>
        </authorList>
    </citation>
    <scope>NUCLEOTIDE SEQUENCE</scope>
    <source>
        <strain evidence="1">HHB10654</strain>
    </source>
</reference>
<evidence type="ECO:0000313" key="2">
    <source>
        <dbReference type="Proteomes" id="UP000814140"/>
    </source>
</evidence>
<comment type="caution">
    <text evidence="1">The sequence shown here is derived from an EMBL/GenBank/DDBJ whole genome shotgun (WGS) entry which is preliminary data.</text>
</comment>
<gene>
    <name evidence="1" type="ORF">BV25DRAFT_1839163</name>
</gene>
<accession>A0ACB8SZF3</accession>
<protein>
    <submittedName>
        <fullName evidence="1">Uncharacterized protein</fullName>
    </submittedName>
</protein>
<organism evidence="1 2">
    <name type="scientific">Artomyces pyxidatus</name>
    <dbReference type="NCBI Taxonomy" id="48021"/>
    <lineage>
        <taxon>Eukaryota</taxon>
        <taxon>Fungi</taxon>
        <taxon>Dikarya</taxon>
        <taxon>Basidiomycota</taxon>
        <taxon>Agaricomycotina</taxon>
        <taxon>Agaricomycetes</taxon>
        <taxon>Russulales</taxon>
        <taxon>Auriscalpiaceae</taxon>
        <taxon>Artomyces</taxon>
    </lineage>
</organism>
<proteinExistence type="predicted"/>
<evidence type="ECO:0000313" key="1">
    <source>
        <dbReference type="EMBL" id="KAI0061101.1"/>
    </source>
</evidence>
<dbReference type="Proteomes" id="UP000814140">
    <property type="component" value="Unassembled WGS sequence"/>
</dbReference>
<sequence length="143" mass="15540">MDILISSRPQYLSELDSNGWETPEDGSKGWSSGWGSTEDVIDAEWGAGREHKRPPLLVKLTGFRLLNMAVIMGLGVPKAVTSYQGGSAVPTTLDWVVGVFSASLLYWLGLYESIEPPVLVWFFHTDFSFTLVGPIVSAGSAAF</sequence>
<dbReference type="EMBL" id="MU277214">
    <property type="protein sequence ID" value="KAI0061101.1"/>
    <property type="molecule type" value="Genomic_DNA"/>
</dbReference>
<name>A0ACB8SZF3_9AGAM</name>
<keyword evidence="2" id="KW-1185">Reference proteome</keyword>